<gene>
    <name evidence="1" type="ORF">SAMN05444145_103214</name>
</gene>
<protein>
    <submittedName>
        <fullName evidence="1">Uncharacterized protein</fullName>
    </submittedName>
</protein>
<dbReference type="AlphaFoldDB" id="A0A1H4B2K1"/>
<sequence length="783" mass="86060">MELTIDGQPCDLGTKAIAVPGYNAAKLAGPEACREGRSLKVTIPATPRNDAVAAFAGDPHAAGRFNETLHTAELTAEGSTLIGGTVRLLASSEAGYTLEIRDGGAGWAENAARRMFSALGVAWQGELTPTTVFESWTNASPVKFFPIHRDEYEQQNSSQDLLPAERLLSVDDYHPFLHIATLVGQLFSEAGYSVKSRFLESAFFRSLYMSGAYSSRDTTAAANRMGFAARRLAPATATANELGRVTANPKAIANTVGNIVDTATPQSVDTDGQAVSGLYNNGNCFSTDNGKIVFTPPTEVNVGFEYYLKYTTSHRIVSRTRLKGFDTIYLGPGSEFRFELANRYRDLRDAIVPNFTYRALVFDHVAGSQYRLVYVRNGTAGTVWTDFAARSAQVTTPASGTVAQPALLVRSGSQWAPYAGDWALYNGYVDETGETTVEVRLRTVAESVSPQSPKYFNLIYFTGAEEGMKLTLHKECALRPRFLSGPGFGSRIIFADVAQHRIRQAELLEALAHLFNLRFYTEEATRTVWIEPEGEFFGAGPEADWSRRTDFSQPVERREIVPEVHEVRTWRYQDGDGAVTRFDAGEESPLGAWSFDTGSYAALQGEKVVRNPLFAPSLSTAGHYLNAPSALILRVGDRDDAEEEGTNFTPRIVRYAGMRPLPAGERWGYPSGQAEYPLAAFHLAGDEGFTLCFEDRDGQAGLHRYYDRQVRREAARERITLSLRLAPHEFEALFTPGTGAPDIRSVFRIDTGAGVVRATLHAVGDYDPEKASVRCTFNRLTED</sequence>
<reference evidence="1 2" key="1">
    <citation type="submission" date="2016-10" db="EMBL/GenBank/DDBJ databases">
        <authorList>
            <person name="de Groot N.N."/>
        </authorList>
    </citation>
    <scope>NUCLEOTIDE SEQUENCE [LARGE SCALE GENOMIC DNA]</scope>
    <source>
        <strain evidence="1 2">DSM 25383</strain>
    </source>
</reference>
<evidence type="ECO:0000313" key="1">
    <source>
        <dbReference type="EMBL" id="SEA42370.1"/>
    </source>
</evidence>
<accession>A0A1H4B2K1</accession>
<dbReference type="RefSeq" id="WP_010261690.1">
    <property type="nucleotide sequence ID" value="NZ_CAEG01000010.1"/>
</dbReference>
<name>A0A1H4B2K1_9BACT</name>
<dbReference type="STRING" id="1033731.SAMN05444145_103214"/>
<dbReference type="EMBL" id="FNRI01000003">
    <property type="protein sequence ID" value="SEA42370.1"/>
    <property type="molecule type" value="Genomic_DNA"/>
</dbReference>
<dbReference type="OrthoDB" id="1002778at2"/>
<organism evidence="1 2">
    <name type="scientific">Alistipes timonensis JC136</name>
    <dbReference type="NCBI Taxonomy" id="1033731"/>
    <lineage>
        <taxon>Bacteria</taxon>
        <taxon>Pseudomonadati</taxon>
        <taxon>Bacteroidota</taxon>
        <taxon>Bacteroidia</taxon>
        <taxon>Bacteroidales</taxon>
        <taxon>Rikenellaceae</taxon>
        <taxon>Alistipes</taxon>
    </lineage>
</organism>
<keyword evidence="2" id="KW-1185">Reference proteome</keyword>
<evidence type="ECO:0000313" key="2">
    <source>
        <dbReference type="Proteomes" id="UP000183253"/>
    </source>
</evidence>
<proteinExistence type="predicted"/>
<dbReference type="Proteomes" id="UP000183253">
    <property type="component" value="Unassembled WGS sequence"/>
</dbReference>